<dbReference type="Proteomes" id="UP001396334">
    <property type="component" value="Unassembled WGS sequence"/>
</dbReference>
<dbReference type="Pfam" id="PF04499">
    <property type="entry name" value="SAPS"/>
    <property type="match status" value="1"/>
</dbReference>
<feature type="region of interest" description="Disordered" evidence="3">
    <location>
        <begin position="590"/>
        <end position="657"/>
    </location>
</feature>
<keyword evidence="2" id="KW-0131">Cell cycle</keyword>
<feature type="compositionally biased region" description="Polar residues" evidence="3">
    <location>
        <begin position="721"/>
        <end position="743"/>
    </location>
</feature>
<evidence type="ECO:0000313" key="5">
    <source>
        <dbReference type="Proteomes" id="UP001396334"/>
    </source>
</evidence>
<evidence type="ECO:0000313" key="4">
    <source>
        <dbReference type="EMBL" id="KAK8988422.1"/>
    </source>
</evidence>
<keyword evidence="5" id="KW-1185">Reference proteome</keyword>
<organism evidence="4 5">
    <name type="scientific">Hibiscus sabdariffa</name>
    <name type="common">roselle</name>
    <dbReference type="NCBI Taxonomy" id="183260"/>
    <lineage>
        <taxon>Eukaryota</taxon>
        <taxon>Viridiplantae</taxon>
        <taxon>Streptophyta</taxon>
        <taxon>Embryophyta</taxon>
        <taxon>Tracheophyta</taxon>
        <taxon>Spermatophyta</taxon>
        <taxon>Magnoliopsida</taxon>
        <taxon>eudicotyledons</taxon>
        <taxon>Gunneridae</taxon>
        <taxon>Pentapetalae</taxon>
        <taxon>rosids</taxon>
        <taxon>malvids</taxon>
        <taxon>Malvales</taxon>
        <taxon>Malvaceae</taxon>
        <taxon>Malvoideae</taxon>
        <taxon>Hibiscus</taxon>
    </lineage>
</organism>
<accession>A0ABR2PJ60</accession>
<feature type="compositionally biased region" description="Acidic residues" evidence="3">
    <location>
        <begin position="618"/>
        <end position="630"/>
    </location>
</feature>
<reference evidence="4 5" key="1">
    <citation type="journal article" date="2024" name="G3 (Bethesda)">
        <title>Genome assembly of Hibiscus sabdariffa L. provides insights into metabolisms of medicinal natural products.</title>
        <authorList>
            <person name="Kim T."/>
        </authorList>
    </citation>
    <scope>NUCLEOTIDE SEQUENCE [LARGE SCALE GENOMIC DNA]</scope>
    <source>
        <strain evidence="4">TK-2024</strain>
        <tissue evidence="4">Old leaves</tissue>
    </source>
</reference>
<evidence type="ECO:0000256" key="1">
    <source>
        <dbReference type="ARBA" id="ARBA00006180"/>
    </source>
</evidence>
<comment type="similarity">
    <text evidence="1">Belongs to the SAPS family.</text>
</comment>
<name>A0ABR2PJ60_9ROSI</name>
<dbReference type="EMBL" id="JBBPBN010000057">
    <property type="protein sequence ID" value="KAK8988422.1"/>
    <property type="molecule type" value="Genomic_DNA"/>
</dbReference>
<feature type="compositionally biased region" description="Polar residues" evidence="3">
    <location>
        <begin position="594"/>
        <end position="609"/>
    </location>
</feature>
<evidence type="ECO:0000256" key="3">
    <source>
        <dbReference type="SAM" id="MobiDB-lite"/>
    </source>
</evidence>
<dbReference type="PANTHER" id="PTHR12634:SF8">
    <property type="entry name" value="FIERY MOUNTAIN, ISOFORM D"/>
    <property type="match status" value="1"/>
</dbReference>
<dbReference type="PANTHER" id="PTHR12634">
    <property type="entry name" value="SIT4 YEAST -ASSOCIATING PROTEIN-RELATED"/>
    <property type="match status" value="1"/>
</dbReference>
<feature type="region of interest" description="Disordered" evidence="3">
    <location>
        <begin position="706"/>
        <end position="771"/>
    </location>
</feature>
<comment type="caution">
    <text evidence="4">The sequence shown here is derived from an EMBL/GenBank/DDBJ whole genome shotgun (WGS) entry which is preliminary data.</text>
</comment>
<dbReference type="InterPro" id="IPR007587">
    <property type="entry name" value="SAPS"/>
</dbReference>
<evidence type="ECO:0008006" key="6">
    <source>
        <dbReference type="Google" id="ProtNLM"/>
    </source>
</evidence>
<feature type="compositionally biased region" description="Polar residues" evidence="3">
    <location>
        <begin position="634"/>
        <end position="653"/>
    </location>
</feature>
<evidence type="ECO:0000256" key="2">
    <source>
        <dbReference type="ARBA" id="ARBA00023306"/>
    </source>
</evidence>
<sequence>MFWQLTPLSGSSPVDSILDKENFTLEELLDEEEIIQECKALNSRLINFLRDRIQVEQLLRYIVIEPPEDADSKRAFKFPFVACEIFTCEIDVILRTLAEDEELMNLLFSFLEPNRPHSAMLAGYFSKVVVCLMLRKTIPLMNYVQVHQDMFRQLVDLIGITSIMEVLVRLVGADDHVYPNFLDVMQWLADSNLLEMIVDKLSPSCAPEVHANAAETLCAITRNAPSALATKLSTPSFVARIFGHALEDSHSKSGLVNSLSVCISLLDPKRSAITSPWMHSFRNQLMYEPPIPVNSETINSMLPKLGDLLMLLNVSSDGKIFPTTYGELRPPLGKYRLKIVEFIAVLLSTGNEAAQQELVNSGTIQQVLDLFFEYPYNNALHHHVESIILSCLESKNDAIVDHLLQECDLIGKFLQTDKHPILSGDGNQPTLLAAGKRAPRVGNIGHITRISNTLVQLGSSNGHIQACLQENSEWNEWQANVLQERNAVENVHRWACGRPTTLQDRTRDSDEDDLRDRDYDVAALANNLSQAFGYRIHANDDNEEHGALDRDDEDVYFDDESAEVVISSLRLGDEQGSLFTNSNWFAFEDDDKTGSSPAASSPTEVMNGTANGGNSSSSDDEVVVGEEGELNDNKQLVNSTSTSDAMNGFNNFMSGEDLNPQEEIANASRDTGFFRFDTTESGDLSGGGSLPEWVGWGEYSDLQAGGSSKNPFLDDDCTDVSVASKTEVTDVGTPSNGESTPPSDSLDKMDLSEGTVSSDTNQKSPPVPSLFEEDVEFVGVESEGTEKAMEQALKEGIVGEAGPLQRNIIPKVSATAKENPDDDGAAMEFNDSNYWRVDQESTYAVWNLNAVVMDGCSSDRGRS</sequence>
<feature type="compositionally biased region" description="Polar residues" evidence="3">
    <location>
        <begin position="754"/>
        <end position="764"/>
    </location>
</feature>
<gene>
    <name evidence="4" type="ORF">V6N11_029813</name>
</gene>
<protein>
    <recommendedName>
        <fullName evidence="6">SIT4 phosphatase-associated family protein</fullName>
    </recommendedName>
</protein>
<proteinExistence type="inferred from homology"/>